<dbReference type="Pfam" id="PF20724">
    <property type="entry name" value="DUF6831"/>
    <property type="match status" value="1"/>
</dbReference>
<dbReference type="OrthoDB" id="429842at2759"/>
<evidence type="ECO:0000259" key="1">
    <source>
        <dbReference type="PROSITE" id="PS51286"/>
    </source>
</evidence>
<protein>
    <recommendedName>
        <fullName evidence="1">RAP domain-containing protein</fullName>
    </recommendedName>
</protein>
<reference evidence="2 3" key="1">
    <citation type="submission" date="2014-11" db="EMBL/GenBank/DDBJ databases">
        <authorList>
            <person name="Zhu J."/>
            <person name="Qi W."/>
            <person name="Song R."/>
        </authorList>
    </citation>
    <scope>NUCLEOTIDE SEQUENCE [LARGE SCALE GENOMIC DNA]</scope>
</reference>
<evidence type="ECO:0000313" key="3">
    <source>
        <dbReference type="Proteomes" id="UP000041254"/>
    </source>
</evidence>
<dbReference type="OMA" id="FLTKEYY"/>
<dbReference type="FunCoup" id="A0A0G4GPR3">
    <property type="interactions" value="40"/>
</dbReference>
<sequence>MRPCVGAAMGSSFRSARLPSASRPSDAPPAASRGIVSLAQVTSQSMTHKLYLDALAPRALRRVKVFENLPPKDIVSYYHKKLDKAHSNPRTLIKIYREYMKTVDHPQYAFLVRCFHHLANTFGFNSFWSTRDKQLIHTIPSFKWLLFDLIERRHKLRAKFAPRLLYSMAAVEYRCWQLMPAILDLVEQHMSSWTLPALSTMALSLSLLGIGDTKGPNTFGPVSDLSRDYSGLVDRLVIEAARRFVWPQLREGASPDSREPSDYVLPDGGEGTAFDWAALAFAVVINGTYDSPTAEMTPLPYFLKYAVEQAGDDLDESGWVQFFLYQTLYCCDVEKPKSEIAIKRALPIEIQQRLHLRWLDKIVLHAQPQGSEKLQKDVDEALRRLRVPGALINCSAGRPFDEQHCWFAGHLLKHKKLALEYDYYQPLGPGRPKASGWIALKTRLMQHFGVNVVTIHRCHWDTLDEHQKDAQLTHILSQFPDLEEPEVPKQPVYEEDLKYRMSRWARKRPMVRPQVTGVFPDVSTIY</sequence>
<dbReference type="InterPro" id="IPR049235">
    <property type="entry name" value="DUF6832"/>
</dbReference>
<dbReference type="PhylomeDB" id="A0A0G4GPR3"/>
<proteinExistence type="predicted"/>
<dbReference type="InParanoid" id="A0A0G4GPR3"/>
<feature type="domain" description="RAP" evidence="1">
    <location>
        <begin position="417"/>
        <end position="478"/>
    </location>
</feature>
<organism evidence="2 3">
    <name type="scientific">Vitrella brassicaformis (strain CCMP3155)</name>
    <dbReference type="NCBI Taxonomy" id="1169540"/>
    <lineage>
        <taxon>Eukaryota</taxon>
        <taxon>Sar</taxon>
        <taxon>Alveolata</taxon>
        <taxon>Colpodellida</taxon>
        <taxon>Vitrellaceae</taxon>
        <taxon>Vitrella</taxon>
    </lineage>
</organism>
<dbReference type="Proteomes" id="UP000041254">
    <property type="component" value="Unassembled WGS sequence"/>
</dbReference>
<dbReference type="InterPro" id="IPR013584">
    <property type="entry name" value="RAP"/>
</dbReference>
<dbReference type="EMBL" id="CDMY01000748">
    <property type="protein sequence ID" value="CEM32345.1"/>
    <property type="molecule type" value="Genomic_DNA"/>
</dbReference>
<keyword evidence="3" id="KW-1185">Reference proteome</keyword>
<dbReference type="Pfam" id="PF20725">
    <property type="entry name" value="DUF6832"/>
    <property type="match status" value="1"/>
</dbReference>
<dbReference type="PROSITE" id="PS51286">
    <property type="entry name" value="RAP"/>
    <property type="match status" value="1"/>
</dbReference>
<dbReference type="VEuPathDB" id="CryptoDB:Vbra_1033"/>
<dbReference type="AlphaFoldDB" id="A0A0G4GPR3"/>
<gene>
    <name evidence="2" type="ORF">Vbra_1033</name>
</gene>
<accession>A0A0G4GPR3</accession>
<evidence type="ECO:0000313" key="2">
    <source>
        <dbReference type="EMBL" id="CEM32345.1"/>
    </source>
</evidence>
<name>A0A0G4GPR3_VITBC</name>